<evidence type="ECO:0000259" key="3">
    <source>
        <dbReference type="Pfam" id="PF05175"/>
    </source>
</evidence>
<evidence type="ECO:0000313" key="5">
    <source>
        <dbReference type="Proteomes" id="UP001148125"/>
    </source>
</evidence>
<dbReference type="Pfam" id="PF05175">
    <property type="entry name" value="MTS"/>
    <property type="match status" value="1"/>
</dbReference>
<name>A0ABT5VJX0_9BACI</name>
<comment type="caution">
    <text evidence="4">The sequence shown here is derived from an EMBL/GenBank/DDBJ whole genome shotgun (WGS) entry which is preliminary data.</text>
</comment>
<reference evidence="4" key="1">
    <citation type="submission" date="2024-05" db="EMBL/GenBank/DDBJ databases">
        <title>Alkalihalobacillus sp. strain MEB203 novel alkaliphilic bacterium from Lonar Lake, India.</title>
        <authorList>
            <person name="Joshi A."/>
            <person name="Thite S."/>
            <person name="Mengade P."/>
        </authorList>
    </citation>
    <scope>NUCLEOTIDE SEQUENCE</scope>
    <source>
        <strain evidence="4">MEB 203</strain>
    </source>
</reference>
<dbReference type="InterPro" id="IPR029063">
    <property type="entry name" value="SAM-dependent_MTases_sf"/>
</dbReference>
<dbReference type="Gene3D" id="3.40.50.150">
    <property type="entry name" value="Vaccinia Virus protein VP39"/>
    <property type="match status" value="1"/>
</dbReference>
<dbReference type="Proteomes" id="UP001148125">
    <property type="component" value="Unassembled WGS sequence"/>
</dbReference>
<dbReference type="InterPro" id="IPR046977">
    <property type="entry name" value="RsmC/RlmG"/>
</dbReference>
<dbReference type="RefSeq" id="WP_275120350.1">
    <property type="nucleotide sequence ID" value="NZ_JAOTPO010000020.1"/>
</dbReference>
<dbReference type="GO" id="GO:0008168">
    <property type="term" value="F:methyltransferase activity"/>
    <property type="evidence" value="ECO:0007669"/>
    <property type="project" value="UniProtKB-KW"/>
</dbReference>
<dbReference type="SUPFAM" id="SSF53335">
    <property type="entry name" value="S-adenosyl-L-methionine-dependent methyltransferases"/>
    <property type="match status" value="1"/>
</dbReference>
<dbReference type="EMBL" id="JAOTPO010000020">
    <property type="protein sequence ID" value="MDE5415750.1"/>
    <property type="molecule type" value="Genomic_DNA"/>
</dbReference>
<dbReference type="CDD" id="cd02440">
    <property type="entry name" value="AdoMet_MTases"/>
    <property type="match status" value="1"/>
</dbReference>
<organism evidence="4 5">
    <name type="scientific">Alkalihalobacterium chitinilyticum</name>
    <dbReference type="NCBI Taxonomy" id="2980103"/>
    <lineage>
        <taxon>Bacteria</taxon>
        <taxon>Bacillati</taxon>
        <taxon>Bacillota</taxon>
        <taxon>Bacilli</taxon>
        <taxon>Bacillales</taxon>
        <taxon>Bacillaceae</taxon>
        <taxon>Alkalihalobacterium</taxon>
    </lineage>
</organism>
<feature type="domain" description="Methyltransferase small" evidence="3">
    <location>
        <begin position="28"/>
        <end position="195"/>
    </location>
</feature>
<dbReference type="PANTHER" id="PTHR47816">
    <property type="entry name" value="RIBOSOMAL RNA SMALL SUBUNIT METHYLTRANSFERASE C"/>
    <property type="match status" value="1"/>
</dbReference>
<accession>A0ABT5VJX0</accession>
<dbReference type="GO" id="GO:0032259">
    <property type="term" value="P:methylation"/>
    <property type="evidence" value="ECO:0007669"/>
    <property type="project" value="UniProtKB-KW"/>
</dbReference>
<proteinExistence type="predicted"/>
<keyword evidence="5" id="KW-1185">Reference proteome</keyword>
<sequence>MTNHYYSETPSVESNRNRFTFDLRGNTLRFISDAGVFSKKEIDFGSRLLIEVFQFPNVEGDLLDMGCGYGPIGLALAKETKDRTVYMADINERAVQLSKENANENKISNVEVFQSNLFEAIEKNDFAAILTNPPIRAGKDTVHQIYEQAHAKLVSGGQLWIVIQKKQGAPSTIEKLKMLFATVEVVEKKKGYFIICAQKN</sequence>
<dbReference type="InterPro" id="IPR007848">
    <property type="entry name" value="Small_mtfrase_dom"/>
</dbReference>
<protein>
    <submittedName>
        <fullName evidence="4">Class I SAM-dependent methyltransferase</fullName>
    </submittedName>
</protein>
<evidence type="ECO:0000256" key="1">
    <source>
        <dbReference type="ARBA" id="ARBA00022603"/>
    </source>
</evidence>
<dbReference type="PANTHER" id="PTHR47816:SF4">
    <property type="entry name" value="RIBOSOMAL RNA SMALL SUBUNIT METHYLTRANSFERASE C"/>
    <property type="match status" value="1"/>
</dbReference>
<keyword evidence="2" id="KW-0808">Transferase</keyword>
<evidence type="ECO:0000313" key="4">
    <source>
        <dbReference type="EMBL" id="MDE5415750.1"/>
    </source>
</evidence>
<gene>
    <name evidence="4" type="ORF">N7Z68_20590</name>
</gene>
<keyword evidence="1 4" id="KW-0489">Methyltransferase</keyword>
<evidence type="ECO:0000256" key="2">
    <source>
        <dbReference type="ARBA" id="ARBA00022679"/>
    </source>
</evidence>